<evidence type="ECO:0000259" key="1">
    <source>
        <dbReference type="PROSITE" id="PS50931"/>
    </source>
</evidence>
<dbReference type="InterPro" id="IPR036390">
    <property type="entry name" value="WH_DNA-bd_sf"/>
</dbReference>
<evidence type="ECO:0000313" key="2">
    <source>
        <dbReference type="EMBL" id="OZI31716.1"/>
    </source>
</evidence>
<protein>
    <recommendedName>
        <fullName evidence="1">HTH lysR-type domain-containing protein</fullName>
    </recommendedName>
</protein>
<dbReference type="Gene3D" id="1.10.10.10">
    <property type="entry name" value="Winged helix-like DNA-binding domain superfamily/Winged helix DNA-binding domain"/>
    <property type="match status" value="1"/>
</dbReference>
<feature type="domain" description="HTH lysR-type" evidence="1">
    <location>
        <begin position="40"/>
        <end position="84"/>
    </location>
</feature>
<evidence type="ECO:0000313" key="3">
    <source>
        <dbReference type="Proteomes" id="UP000216020"/>
    </source>
</evidence>
<name>A0A261S2Z1_9BORD</name>
<dbReference type="InterPro" id="IPR000847">
    <property type="entry name" value="LysR_HTH_N"/>
</dbReference>
<dbReference type="PROSITE" id="PS50931">
    <property type="entry name" value="HTH_LYSR"/>
    <property type="match status" value="1"/>
</dbReference>
<sequence>MDTEQQQHQITHDLVPRQVGVRRTRTLEIVAGTDGHRGNRCGTVRGAADASGIEPSAISRRIQQMEGVLGVDPFERKGRRIAPADVASLPCDDRTPRLSH</sequence>
<comment type="caution">
    <text evidence="2">The sequence shown here is derived from an EMBL/GenBank/DDBJ whole genome shotgun (WGS) entry which is preliminary data.</text>
</comment>
<dbReference type="Proteomes" id="UP000216020">
    <property type="component" value="Unassembled WGS sequence"/>
</dbReference>
<dbReference type="SUPFAM" id="SSF46785">
    <property type="entry name" value="Winged helix' DNA-binding domain"/>
    <property type="match status" value="1"/>
</dbReference>
<gene>
    <name evidence="2" type="ORF">CAL29_27985</name>
</gene>
<keyword evidence="3" id="KW-1185">Reference proteome</keyword>
<dbReference type="InterPro" id="IPR036388">
    <property type="entry name" value="WH-like_DNA-bd_sf"/>
</dbReference>
<accession>A0A261S2Z1</accession>
<proteinExistence type="predicted"/>
<dbReference type="EMBL" id="NEVM01000005">
    <property type="protein sequence ID" value="OZI31716.1"/>
    <property type="molecule type" value="Genomic_DNA"/>
</dbReference>
<dbReference type="GO" id="GO:0003700">
    <property type="term" value="F:DNA-binding transcription factor activity"/>
    <property type="evidence" value="ECO:0007669"/>
    <property type="project" value="InterPro"/>
</dbReference>
<dbReference type="AlphaFoldDB" id="A0A261S2Z1"/>
<reference evidence="3" key="1">
    <citation type="submission" date="2017-05" db="EMBL/GenBank/DDBJ databases">
        <title>Complete and WGS of Bordetella genogroups.</title>
        <authorList>
            <person name="Spilker T."/>
            <person name="Lipuma J."/>
        </authorList>
    </citation>
    <scope>NUCLEOTIDE SEQUENCE [LARGE SCALE GENOMIC DNA]</scope>
    <source>
        <strain evidence="3">AU16122</strain>
    </source>
</reference>
<organism evidence="2 3">
    <name type="scientific">Bordetella genomosp. 10</name>
    <dbReference type="NCBI Taxonomy" id="1416804"/>
    <lineage>
        <taxon>Bacteria</taxon>
        <taxon>Pseudomonadati</taxon>
        <taxon>Pseudomonadota</taxon>
        <taxon>Betaproteobacteria</taxon>
        <taxon>Burkholderiales</taxon>
        <taxon>Alcaligenaceae</taxon>
        <taxon>Bordetella</taxon>
    </lineage>
</organism>
<dbReference type="Pfam" id="PF00126">
    <property type="entry name" value="HTH_1"/>
    <property type="match status" value="1"/>
</dbReference>